<dbReference type="InterPro" id="IPR041664">
    <property type="entry name" value="AAA_16"/>
</dbReference>
<keyword evidence="10" id="KW-1185">Reference proteome</keyword>
<evidence type="ECO:0000256" key="3">
    <source>
        <dbReference type="ARBA" id="ARBA00019083"/>
    </source>
</evidence>
<keyword evidence="5" id="KW-0238">DNA-binding</keyword>
<dbReference type="PANTHER" id="PTHR12087:SF0">
    <property type="entry name" value="ORIGIN RECOGNITION COMPLEX SUBUNIT 4"/>
    <property type="match status" value="1"/>
</dbReference>
<dbReference type="Pfam" id="PF14629">
    <property type="entry name" value="ORC4_C"/>
    <property type="match status" value="1"/>
</dbReference>
<evidence type="ECO:0000313" key="9">
    <source>
        <dbReference type="EMBL" id="KAK7541714.1"/>
    </source>
</evidence>
<dbReference type="Proteomes" id="UP001365128">
    <property type="component" value="Unassembled WGS sequence"/>
</dbReference>
<evidence type="ECO:0000259" key="8">
    <source>
        <dbReference type="SMART" id="SM00382"/>
    </source>
</evidence>
<dbReference type="EMBL" id="JBBPDW010000023">
    <property type="protein sequence ID" value="KAK7541714.1"/>
    <property type="molecule type" value="Genomic_DNA"/>
</dbReference>
<feature type="compositionally biased region" description="Basic residues" evidence="7">
    <location>
        <begin position="1"/>
        <end position="12"/>
    </location>
</feature>
<gene>
    <name evidence="9" type="ORF">IWX46DRAFT_169723</name>
</gene>
<feature type="compositionally biased region" description="Polar residues" evidence="7">
    <location>
        <begin position="184"/>
        <end position="201"/>
    </location>
</feature>
<proteinExistence type="inferred from homology"/>
<dbReference type="InterPro" id="IPR027417">
    <property type="entry name" value="P-loop_NTPase"/>
</dbReference>
<feature type="compositionally biased region" description="Polar residues" evidence="7">
    <location>
        <begin position="145"/>
        <end position="154"/>
    </location>
</feature>
<feature type="compositionally biased region" description="Basic and acidic residues" evidence="7">
    <location>
        <begin position="160"/>
        <end position="175"/>
    </location>
</feature>
<protein>
    <recommendedName>
        <fullName evidence="3">Origin recognition complex subunit 4</fullName>
    </recommendedName>
</protein>
<comment type="caution">
    <text evidence="9">The sequence shown here is derived from an EMBL/GenBank/DDBJ whole genome shotgun (WGS) entry which is preliminary data.</text>
</comment>
<dbReference type="Gene3D" id="3.40.50.300">
    <property type="entry name" value="P-loop containing nucleotide triphosphate hydrolases"/>
    <property type="match status" value="1"/>
</dbReference>
<dbReference type="InterPro" id="IPR032705">
    <property type="entry name" value="ORC4_C"/>
</dbReference>
<keyword evidence="6" id="KW-0539">Nucleus</keyword>
<dbReference type="InterPro" id="IPR016527">
    <property type="entry name" value="ORC4"/>
</dbReference>
<evidence type="ECO:0000256" key="2">
    <source>
        <dbReference type="ARBA" id="ARBA00005334"/>
    </source>
</evidence>
<dbReference type="PANTHER" id="PTHR12087">
    <property type="entry name" value="ORIGIN RECOGNITION COMPLEX SUBUNIT 4"/>
    <property type="match status" value="1"/>
</dbReference>
<feature type="domain" description="AAA+ ATPase" evidence="8">
    <location>
        <begin position="363"/>
        <end position="530"/>
    </location>
</feature>
<evidence type="ECO:0000256" key="6">
    <source>
        <dbReference type="ARBA" id="ARBA00023242"/>
    </source>
</evidence>
<feature type="region of interest" description="Disordered" evidence="7">
    <location>
        <begin position="1"/>
        <end position="318"/>
    </location>
</feature>
<accession>A0ABR1M2G5</accession>
<organism evidence="9 10">
    <name type="scientific">Phyllosticta citricarpa</name>
    <dbReference type="NCBI Taxonomy" id="55181"/>
    <lineage>
        <taxon>Eukaryota</taxon>
        <taxon>Fungi</taxon>
        <taxon>Dikarya</taxon>
        <taxon>Ascomycota</taxon>
        <taxon>Pezizomycotina</taxon>
        <taxon>Dothideomycetes</taxon>
        <taxon>Dothideomycetes incertae sedis</taxon>
        <taxon>Botryosphaeriales</taxon>
        <taxon>Phyllostictaceae</taxon>
        <taxon>Phyllosticta</taxon>
    </lineage>
</organism>
<evidence type="ECO:0000256" key="4">
    <source>
        <dbReference type="ARBA" id="ARBA00022705"/>
    </source>
</evidence>
<dbReference type="InterPro" id="IPR003593">
    <property type="entry name" value="AAA+_ATPase"/>
</dbReference>
<evidence type="ECO:0000256" key="5">
    <source>
        <dbReference type="ARBA" id="ARBA00023125"/>
    </source>
</evidence>
<dbReference type="SUPFAM" id="SSF52540">
    <property type="entry name" value="P-loop containing nucleoside triphosphate hydrolases"/>
    <property type="match status" value="1"/>
</dbReference>
<keyword evidence="4" id="KW-0235">DNA replication</keyword>
<name>A0ABR1M2G5_9PEZI</name>
<evidence type="ECO:0000256" key="1">
    <source>
        <dbReference type="ARBA" id="ARBA00004123"/>
    </source>
</evidence>
<reference evidence="9 10" key="1">
    <citation type="submission" date="2024-04" db="EMBL/GenBank/DDBJ databases">
        <title>Phyllosticta paracitricarpa is synonymous to the EU quarantine fungus P. citricarpa based on phylogenomic analyses.</title>
        <authorList>
            <consortium name="Lawrence Berkeley National Laboratory"/>
            <person name="Van Ingen-Buijs V.A."/>
            <person name="Van Westerhoven A.C."/>
            <person name="Haridas S."/>
            <person name="Skiadas P."/>
            <person name="Martin F."/>
            <person name="Groenewald J.Z."/>
            <person name="Crous P.W."/>
            <person name="Seidl M.F."/>
        </authorList>
    </citation>
    <scope>NUCLEOTIDE SEQUENCE [LARGE SCALE GENOMIC DNA]</scope>
    <source>
        <strain evidence="9 10">CBS 122670</strain>
    </source>
</reference>
<comment type="similarity">
    <text evidence="2">Belongs to the ORC4 family.</text>
</comment>
<comment type="subcellular location">
    <subcellularLocation>
        <location evidence="1">Nucleus</location>
    </subcellularLocation>
</comment>
<evidence type="ECO:0000256" key="7">
    <source>
        <dbReference type="SAM" id="MobiDB-lite"/>
    </source>
</evidence>
<dbReference type="Pfam" id="PF13191">
    <property type="entry name" value="AAA_16"/>
    <property type="match status" value="1"/>
</dbReference>
<dbReference type="SMART" id="SM00382">
    <property type="entry name" value="AAA"/>
    <property type="match status" value="1"/>
</dbReference>
<sequence length="767" mass="82691">MVNSRSSKRRKLSPPEEDRPPATNGISPMTSTPGAGKLKRPTRRSGLLSREEEREDGGPTGASTPRDRRRSGRHLNDPDIYDDIDGALGGSPTQQLLSEAKSSASKKTPISSRARTGTSRAKTKESHSSPNGDNLGENTGEIGQKTPSNTQPQPVNGEPGHLESEEANTEKHEEAPFGGRQRGMQRSSAQKSAKGTPSSKAQKPPSKGDVSARSTRSTKEEPHTNGVSLGSSDELDGPLTSPKGTPKKQTPKAKPSPTKTASTRRGSLRKESTLLGLVEESDEEVVATTPRINGLSTTPKRKSSVTKTPARDSGKSPSLEDLTALKCLVLDKVSGRQSIPLVGLEEEYKKVHSLVEQTINAGEGNSMLVIGARGSGKTALVNKVLAEISKEQRQDFHVIRLSGFVHTDDKLALREIWRQLGKEMDIEDDSMGKNYADTLATLLALLSHPSELAGEESNEIAKAVVFVMDEFDLFASHPRQTLLYNLFDIAQSRKAPIAVLGLTTRIGVSENLEKRVKSRFSHRYVHLSLAKSFTSFQEICKAALTIDAGELETSNAAISSRWNESIETLFSTPNFLTSQLLPHYHLNKSVPSALSTFYLPTAALRPTTFPLRPTHFAPNATLTNTLLLHAPDSKLALLPSLSDLQLALLIAAARLDVIHDTDTCNFNMAYAEYAALASSAKIASAAGGALASGIKVWGREVARAEWERLVQWELLIPVVANVVGGGAAARGGGVGDTAMVRCDVAMEEIAPSVPGIDRVMERWCRQI</sequence>
<evidence type="ECO:0000313" key="10">
    <source>
        <dbReference type="Proteomes" id="UP001365128"/>
    </source>
</evidence>
<feature type="compositionally biased region" description="Polar residues" evidence="7">
    <location>
        <begin position="108"/>
        <end position="120"/>
    </location>
</feature>
<feature type="compositionally biased region" description="Polar residues" evidence="7">
    <location>
        <begin position="24"/>
        <end position="33"/>
    </location>
</feature>